<keyword evidence="2" id="KW-0677">Repeat</keyword>
<dbReference type="PANTHER" id="PTHR48039">
    <property type="entry name" value="RNA-BINDING MOTIF PROTEIN 14B"/>
    <property type="match status" value="1"/>
</dbReference>
<dbReference type="CDD" id="cd12414">
    <property type="entry name" value="RRM2_RBM28_like"/>
    <property type="match status" value="1"/>
</dbReference>
<feature type="compositionally biased region" description="Basic and acidic residues" evidence="6">
    <location>
        <begin position="411"/>
        <end position="438"/>
    </location>
</feature>
<dbReference type="InterPro" id="IPR000504">
    <property type="entry name" value="RRM_dom"/>
</dbReference>
<evidence type="ECO:0000256" key="6">
    <source>
        <dbReference type="SAM" id="MobiDB-lite"/>
    </source>
</evidence>
<feature type="domain" description="RRM" evidence="7">
    <location>
        <begin position="498"/>
        <end position="581"/>
    </location>
</feature>
<feature type="compositionally biased region" description="Gly residues" evidence="6">
    <location>
        <begin position="8"/>
        <end position="29"/>
    </location>
</feature>
<dbReference type="GO" id="GO:0003729">
    <property type="term" value="F:mRNA binding"/>
    <property type="evidence" value="ECO:0007669"/>
    <property type="project" value="TreeGrafter"/>
</dbReference>
<dbReference type="FunFam" id="3.30.70.330:FF:000182">
    <property type="entry name" value="RNA-binding motif protein 28"/>
    <property type="match status" value="1"/>
</dbReference>
<dbReference type="GO" id="GO:0005634">
    <property type="term" value="C:nucleus"/>
    <property type="evidence" value="ECO:0007669"/>
    <property type="project" value="UniProtKB-SubCell"/>
</dbReference>
<dbReference type="CDD" id="cd12416">
    <property type="entry name" value="RRM4_RBM28_like"/>
    <property type="match status" value="1"/>
</dbReference>
<comment type="subcellular location">
    <subcellularLocation>
        <location evidence="1">Nucleus</location>
    </subcellularLocation>
</comment>
<dbReference type="CDD" id="cd12413">
    <property type="entry name" value="RRM1_RBM28_like"/>
    <property type="match status" value="1"/>
</dbReference>
<evidence type="ECO:0000256" key="2">
    <source>
        <dbReference type="ARBA" id="ARBA00022737"/>
    </source>
</evidence>
<keyword evidence="9" id="KW-1185">Reference proteome</keyword>
<evidence type="ECO:0000313" key="9">
    <source>
        <dbReference type="Proteomes" id="UP000298652"/>
    </source>
</evidence>
<dbReference type="PROSITE" id="PS50102">
    <property type="entry name" value="RRM"/>
    <property type="match status" value="4"/>
</dbReference>
<dbReference type="SMART" id="SM00361">
    <property type="entry name" value="RRM_1"/>
    <property type="match status" value="2"/>
</dbReference>
<feature type="region of interest" description="Disordered" evidence="6">
    <location>
        <begin position="1"/>
        <end position="33"/>
    </location>
</feature>
<feature type="region of interest" description="Disordered" evidence="6">
    <location>
        <begin position="374"/>
        <end position="494"/>
    </location>
</feature>
<dbReference type="AlphaFoldDB" id="A0A4U6SQT8"/>
<dbReference type="Pfam" id="PF00076">
    <property type="entry name" value="RRM_1"/>
    <property type="match status" value="3"/>
</dbReference>
<organism evidence="8 9">
    <name type="scientific">Setaria viridis</name>
    <name type="common">Green bristlegrass</name>
    <name type="synonym">Setaria italica subsp. viridis</name>
    <dbReference type="NCBI Taxonomy" id="4556"/>
    <lineage>
        <taxon>Eukaryota</taxon>
        <taxon>Viridiplantae</taxon>
        <taxon>Streptophyta</taxon>
        <taxon>Embryophyta</taxon>
        <taxon>Tracheophyta</taxon>
        <taxon>Spermatophyta</taxon>
        <taxon>Magnoliopsida</taxon>
        <taxon>Liliopsida</taxon>
        <taxon>Poales</taxon>
        <taxon>Poaceae</taxon>
        <taxon>PACMAD clade</taxon>
        <taxon>Panicoideae</taxon>
        <taxon>Panicodae</taxon>
        <taxon>Paniceae</taxon>
        <taxon>Cenchrinae</taxon>
        <taxon>Setaria</taxon>
    </lineage>
</organism>
<feature type="compositionally biased region" description="Basic and acidic residues" evidence="6">
    <location>
        <begin position="476"/>
        <end position="494"/>
    </location>
</feature>
<dbReference type="Proteomes" id="UP000298652">
    <property type="component" value="Chromosome 9"/>
</dbReference>
<feature type="domain" description="RRM" evidence="7">
    <location>
        <begin position="650"/>
        <end position="743"/>
    </location>
</feature>
<feature type="compositionally biased region" description="Basic and acidic residues" evidence="6">
    <location>
        <begin position="143"/>
        <end position="154"/>
    </location>
</feature>
<dbReference type="Gene3D" id="3.30.70.330">
    <property type="match status" value="4"/>
</dbReference>
<feature type="domain" description="RRM" evidence="7">
    <location>
        <begin position="32"/>
        <end position="110"/>
    </location>
</feature>
<feature type="region of interest" description="Disordered" evidence="6">
    <location>
        <begin position="759"/>
        <end position="901"/>
    </location>
</feature>
<dbReference type="InterPro" id="IPR003954">
    <property type="entry name" value="RRM_euk-type"/>
</dbReference>
<feature type="compositionally biased region" description="Acidic residues" evidence="6">
    <location>
        <begin position="445"/>
        <end position="456"/>
    </location>
</feature>
<evidence type="ECO:0000259" key="7">
    <source>
        <dbReference type="PROSITE" id="PS50102"/>
    </source>
</evidence>
<dbReference type="PANTHER" id="PTHR48039:SF5">
    <property type="entry name" value="RNA-BINDING PROTEIN 28"/>
    <property type="match status" value="1"/>
</dbReference>
<dbReference type="FunFam" id="3.30.70.330:FF:000772">
    <property type="entry name" value="Putative RNA binding ribonucleoprotein"/>
    <property type="match status" value="1"/>
</dbReference>
<feature type="compositionally biased region" description="Basic and acidic residues" evidence="6">
    <location>
        <begin position="118"/>
        <end position="132"/>
    </location>
</feature>
<evidence type="ECO:0000256" key="4">
    <source>
        <dbReference type="ARBA" id="ARBA00023242"/>
    </source>
</evidence>
<feature type="region of interest" description="Disordered" evidence="6">
    <location>
        <begin position="118"/>
        <end position="154"/>
    </location>
</feature>
<name>A0A4U6SQT8_SETVI</name>
<proteinExistence type="predicted"/>
<gene>
    <name evidence="8" type="ORF">SEVIR_9G050200v2</name>
</gene>
<keyword evidence="4" id="KW-0539">Nucleus</keyword>
<reference evidence="8" key="1">
    <citation type="submission" date="2019-03" db="EMBL/GenBank/DDBJ databases">
        <title>WGS assembly of Setaria viridis.</title>
        <authorList>
            <person name="Huang P."/>
            <person name="Jenkins J."/>
            <person name="Grimwood J."/>
            <person name="Barry K."/>
            <person name="Healey A."/>
            <person name="Mamidi S."/>
            <person name="Sreedasyam A."/>
            <person name="Shu S."/>
            <person name="Feldman M."/>
            <person name="Wu J."/>
            <person name="Yu Y."/>
            <person name="Chen C."/>
            <person name="Johnson J."/>
            <person name="Rokhsar D."/>
            <person name="Baxter I."/>
            <person name="Schmutz J."/>
            <person name="Brutnell T."/>
            <person name="Kellogg E."/>
        </authorList>
    </citation>
    <scope>NUCLEOTIDE SEQUENCE [LARGE SCALE GENOMIC DNA]</scope>
</reference>
<dbReference type="InterPro" id="IPR012677">
    <property type="entry name" value="Nucleotide-bd_a/b_plait_sf"/>
</dbReference>
<dbReference type="EMBL" id="CM016560">
    <property type="protein sequence ID" value="TKV90760.1"/>
    <property type="molecule type" value="Genomic_DNA"/>
</dbReference>
<protein>
    <recommendedName>
        <fullName evidence="7">RRM domain-containing protein</fullName>
    </recommendedName>
</protein>
<dbReference type="InterPro" id="IPR035979">
    <property type="entry name" value="RBD_domain_sf"/>
</dbReference>
<dbReference type="Gramene" id="TKV90760">
    <property type="protein sequence ID" value="TKV90760"/>
    <property type="gene ID" value="SEVIR_9G050200v2"/>
</dbReference>
<dbReference type="FunFam" id="3.30.70.330:FF:000995">
    <property type="entry name" value="Putative RNA binding ribonucleoprotein"/>
    <property type="match status" value="1"/>
</dbReference>
<accession>A0A4U6SQT8</accession>
<dbReference type="FunFam" id="3.30.70.330:FF:000481">
    <property type="entry name" value="RNA-binding (RRM/RBD/RNP motifs) family protein"/>
    <property type="match status" value="1"/>
</dbReference>
<dbReference type="SUPFAM" id="SSF54928">
    <property type="entry name" value="RNA-binding domain, RBD"/>
    <property type="match status" value="3"/>
</dbReference>
<evidence type="ECO:0000256" key="5">
    <source>
        <dbReference type="PROSITE-ProRule" id="PRU00176"/>
    </source>
</evidence>
<evidence type="ECO:0000256" key="3">
    <source>
        <dbReference type="ARBA" id="ARBA00022884"/>
    </source>
</evidence>
<keyword evidence="3 5" id="KW-0694">RNA-binding</keyword>
<feature type="compositionally biased region" description="Acidic residues" evidence="6">
    <location>
        <begin position="383"/>
        <end position="405"/>
    </location>
</feature>
<feature type="domain" description="RRM" evidence="7">
    <location>
        <begin position="282"/>
        <end position="360"/>
    </location>
</feature>
<sequence length="901" mass="98480">MGKRKQRGGGGGEPAGEGEAATGGTGGGHSPSTVFVSNLPYTFKSSDLEAVFSEVGPVRRCFMVAEKGSETSRGFGFVQFATVQDAERAIQQKNGFPVAGRKIRVKLAINRAPLKERLQKKENIQAKDSDAKDEADDTSATVKHKESSIKADSEKPQLLAKDAMVSKEASIGDSDKVKSSEKQRVAKTVIFGGLPDFAMASEVFRQAGEIGPVVSVNYPLPKEEMELHGLARDGCTSDAAAVLFASVKSAWDSVVRLHRKEVKGAIVWARQLGGEGSKIRKWRVIVRNLPFKITEKEIMDMFSSAGFVWDVSIPHKSDEGLSKGFAFVSFTRKQDAENAIKNINGKVVAKRPVAVDWAVPKKVYTVAAKSGAEDNELANVPDDGSDDDTSEENLVGEDDSSELDQEISNRPSEDDFKTEVDISRKVLENLIKSSEKSEPSGVDGSDIDTDTETENDTPEKKKPESPVAGKSAKSKRVTDAKITDPASKPDKKDTDLDRTIFISNLPFDISNEEVTKRFSVFGKVESFFPVLHKLTKRPRGTGFLKFSTAEAADAAVSAANAAPGLGIFMKSRALNVMKAMDKESAHKKALDKAKTEVEDRRNLYLAKEGEILAGTPAAEGVSDADMNKRNWLARRKAEMLQSPKFHVSKTRLIIYNLPKTMTINDVKKLCREAVISRATRQNPVIRKVNILKNEKKGVQKHSRGVAFVDFQEHEHALVALRVLNNNPETFGAERRPIVEFALEDVEKVRLQKIRMERNRKSAAEAAENQQSPSGDQPAGDGSHAGPAKDPVAGDQSAVEGVRKGRPAKRSRKSNEGTILADRDRKDATPIAAGNQAVSSEHDQSVAPKKRKNRKDGQTEQKRGKATKRTRKEPTGEGGVDKSLVEQYRSKFLQHGVSKTKA</sequence>
<evidence type="ECO:0000313" key="8">
    <source>
        <dbReference type="EMBL" id="TKV90760.1"/>
    </source>
</evidence>
<feature type="compositionally biased region" description="Basic and acidic residues" evidence="6">
    <location>
        <begin position="871"/>
        <end position="883"/>
    </location>
</feature>
<evidence type="ECO:0000256" key="1">
    <source>
        <dbReference type="ARBA" id="ARBA00004123"/>
    </source>
</evidence>
<dbReference type="InterPro" id="IPR051945">
    <property type="entry name" value="RRM_MRD1_RNA_proc_ribogen"/>
</dbReference>
<dbReference type="SMART" id="SM00360">
    <property type="entry name" value="RRM"/>
    <property type="match status" value="4"/>
</dbReference>